<proteinExistence type="predicted"/>
<feature type="domain" description="GGDEF" evidence="3">
    <location>
        <begin position="245"/>
        <end position="377"/>
    </location>
</feature>
<accession>A0ABR8NXK0</accession>
<feature type="transmembrane region" description="Helical" evidence="1">
    <location>
        <begin position="12"/>
        <end position="35"/>
    </location>
</feature>
<keyword evidence="1" id="KW-1133">Transmembrane helix</keyword>
<dbReference type="CDD" id="cd01948">
    <property type="entry name" value="EAL"/>
    <property type="match status" value="1"/>
</dbReference>
<evidence type="ECO:0000259" key="2">
    <source>
        <dbReference type="PROSITE" id="PS50883"/>
    </source>
</evidence>
<dbReference type="Proteomes" id="UP000604161">
    <property type="component" value="Unassembled WGS sequence"/>
</dbReference>
<evidence type="ECO:0000313" key="5">
    <source>
        <dbReference type="Proteomes" id="UP000604161"/>
    </source>
</evidence>
<evidence type="ECO:0000256" key="1">
    <source>
        <dbReference type="SAM" id="Phobius"/>
    </source>
</evidence>
<dbReference type="PANTHER" id="PTHR44757:SF2">
    <property type="entry name" value="BIOFILM ARCHITECTURE MAINTENANCE PROTEIN MBAA"/>
    <property type="match status" value="1"/>
</dbReference>
<dbReference type="Pfam" id="PF00990">
    <property type="entry name" value="GGDEF"/>
    <property type="match status" value="1"/>
</dbReference>
<comment type="caution">
    <text evidence="4">The sequence shown here is derived from an EMBL/GenBank/DDBJ whole genome shotgun (WGS) entry which is preliminary data.</text>
</comment>
<dbReference type="InterPro" id="IPR052155">
    <property type="entry name" value="Biofilm_reg_signaling"/>
</dbReference>
<dbReference type="InterPro" id="IPR001633">
    <property type="entry name" value="EAL_dom"/>
</dbReference>
<organism evidence="4 5">
    <name type="scientific">Marinomonas colpomeniae</name>
    <dbReference type="NCBI Taxonomy" id="2774408"/>
    <lineage>
        <taxon>Bacteria</taxon>
        <taxon>Pseudomonadati</taxon>
        <taxon>Pseudomonadota</taxon>
        <taxon>Gammaproteobacteria</taxon>
        <taxon>Oceanospirillales</taxon>
        <taxon>Oceanospirillaceae</taxon>
        <taxon>Marinomonas</taxon>
    </lineage>
</organism>
<dbReference type="PROSITE" id="PS50883">
    <property type="entry name" value="EAL"/>
    <property type="match status" value="1"/>
</dbReference>
<dbReference type="Gene3D" id="3.30.70.270">
    <property type="match status" value="1"/>
</dbReference>
<reference evidence="4 5" key="1">
    <citation type="submission" date="2020-09" db="EMBL/GenBank/DDBJ databases">
        <title>Marinomonas sp. nov., isolated from the cysticercosis algae of Qingdao, China.</title>
        <authorList>
            <person name="Sun X."/>
        </authorList>
    </citation>
    <scope>NUCLEOTIDE SEQUENCE [LARGE SCALE GENOMIC DNA]</scope>
    <source>
        <strain evidence="4 5">SM2066</strain>
    </source>
</reference>
<dbReference type="SUPFAM" id="SSF55073">
    <property type="entry name" value="Nucleotide cyclase"/>
    <property type="match status" value="1"/>
</dbReference>
<sequence>MKQDELQEALRLLYANVITSTIVSAFVSTAFVFSFNSSDQEYSSNKIIWWLIMMIGLLLRLFDLAYYRKKTSQKYTSSKKDLWVFSSYSLLTACIWGAYPLYFFPFSNPGELATTIIIICGIASGVANMWSAHRFTAVSCVLVMSGPYTIVLLFSEDSYHHIMGTMGLAYTIVMSLSAVKFSSFTYKAIHLKNQNAQLLQNMEKKVEVRTQRIYRLSNVDRLTGLLNRTAFLKELNQVVDADPETPFALLFIDLDGFKQINDSLGHQAGDKVVKETASRIALLSQDSLPICRWGGDEFLVTYKFESIEDVNRFSEELIHTISLPHSITQSKTWVGATIGVALYPEHGSHHDTLIQNADMAMYQQKRIEKGQVGHFSESLRLQNIRDHLLSDRLLTAIEKSEMRLVFQPIIKSKTGSIACIEALLRWHLDGEEVSPIEFIPIAEQYGMIKNIGLWVVEKACQQIITLSQNGRALTVSINVSVIQLQDREFVTHIKTLLTRLKFEPSLLHIEITESVFAADKTVLMKQIKALQEMSIKISIDDFGTGYSSLASMQDLGVDIVKIDKSFIDNVNGSGSNIVHAVMQISQSMGYQVVAEGVESLEQVEKLNEIGVHFLQGYYFSKPLEVDQLTDYLNDRLN</sequence>
<protein>
    <submittedName>
        <fullName evidence="4">EAL domain-containing protein</fullName>
    </submittedName>
</protein>
<feature type="domain" description="EAL" evidence="2">
    <location>
        <begin position="386"/>
        <end position="636"/>
    </location>
</feature>
<name>A0ABR8NXK0_9GAMM</name>
<feature type="transmembrane region" description="Helical" evidence="1">
    <location>
        <begin position="137"/>
        <end position="155"/>
    </location>
</feature>
<dbReference type="InterPro" id="IPR000160">
    <property type="entry name" value="GGDEF_dom"/>
</dbReference>
<dbReference type="SUPFAM" id="SSF141868">
    <property type="entry name" value="EAL domain-like"/>
    <property type="match status" value="1"/>
</dbReference>
<dbReference type="Gene3D" id="3.20.20.450">
    <property type="entry name" value="EAL domain"/>
    <property type="match status" value="1"/>
</dbReference>
<dbReference type="NCBIfam" id="TIGR00254">
    <property type="entry name" value="GGDEF"/>
    <property type="match status" value="1"/>
</dbReference>
<gene>
    <name evidence="4" type="ORF">IF202_06890</name>
</gene>
<dbReference type="Pfam" id="PF00563">
    <property type="entry name" value="EAL"/>
    <property type="match status" value="1"/>
</dbReference>
<dbReference type="CDD" id="cd01949">
    <property type="entry name" value="GGDEF"/>
    <property type="match status" value="1"/>
</dbReference>
<dbReference type="SMART" id="SM00267">
    <property type="entry name" value="GGDEF"/>
    <property type="match status" value="1"/>
</dbReference>
<dbReference type="InterPro" id="IPR035919">
    <property type="entry name" value="EAL_sf"/>
</dbReference>
<dbReference type="PROSITE" id="PS50887">
    <property type="entry name" value="GGDEF"/>
    <property type="match status" value="1"/>
</dbReference>
<dbReference type="InterPro" id="IPR043128">
    <property type="entry name" value="Rev_trsase/Diguanyl_cyclase"/>
</dbReference>
<dbReference type="InterPro" id="IPR029787">
    <property type="entry name" value="Nucleotide_cyclase"/>
</dbReference>
<keyword evidence="1" id="KW-0812">Transmembrane</keyword>
<feature type="transmembrane region" description="Helical" evidence="1">
    <location>
        <begin position="88"/>
        <end position="106"/>
    </location>
</feature>
<feature type="transmembrane region" description="Helical" evidence="1">
    <location>
        <begin position="47"/>
        <end position="67"/>
    </location>
</feature>
<evidence type="ECO:0000259" key="3">
    <source>
        <dbReference type="PROSITE" id="PS50887"/>
    </source>
</evidence>
<feature type="transmembrane region" description="Helical" evidence="1">
    <location>
        <begin position="161"/>
        <end position="179"/>
    </location>
</feature>
<feature type="transmembrane region" description="Helical" evidence="1">
    <location>
        <begin position="112"/>
        <end position="130"/>
    </location>
</feature>
<dbReference type="SMART" id="SM00052">
    <property type="entry name" value="EAL"/>
    <property type="match status" value="1"/>
</dbReference>
<keyword evidence="1" id="KW-0472">Membrane</keyword>
<dbReference type="PANTHER" id="PTHR44757">
    <property type="entry name" value="DIGUANYLATE CYCLASE DGCP"/>
    <property type="match status" value="1"/>
</dbReference>
<keyword evidence="5" id="KW-1185">Reference proteome</keyword>
<evidence type="ECO:0000313" key="4">
    <source>
        <dbReference type="EMBL" id="MBD5770774.1"/>
    </source>
</evidence>
<dbReference type="EMBL" id="JACYFC010000002">
    <property type="protein sequence ID" value="MBD5770774.1"/>
    <property type="molecule type" value="Genomic_DNA"/>
</dbReference>